<organism evidence="1 2">
    <name type="scientific">Holotrichia oblita</name>
    <name type="common">Chafer beetle</name>
    <dbReference type="NCBI Taxonomy" id="644536"/>
    <lineage>
        <taxon>Eukaryota</taxon>
        <taxon>Metazoa</taxon>
        <taxon>Ecdysozoa</taxon>
        <taxon>Arthropoda</taxon>
        <taxon>Hexapoda</taxon>
        <taxon>Insecta</taxon>
        <taxon>Pterygota</taxon>
        <taxon>Neoptera</taxon>
        <taxon>Endopterygota</taxon>
        <taxon>Coleoptera</taxon>
        <taxon>Polyphaga</taxon>
        <taxon>Scarabaeiformia</taxon>
        <taxon>Scarabaeidae</taxon>
        <taxon>Melolonthinae</taxon>
        <taxon>Holotrichia</taxon>
    </lineage>
</organism>
<keyword evidence="1" id="KW-0675">Receptor</keyword>
<name>A0ACB9T944_HOLOL</name>
<gene>
    <name evidence="1" type="ORF">MML48_4g00002806</name>
</gene>
<dbReference type="Proteomes" id="UP001056778">
    <property type="component" value="Chromosome 4"/>
</dbReference>
<dbReference type="EMBL" id="CM043018">
    <property type="protein sequence ID" value="KAI4463289.1"/>
    <property type="molecule type" value="Genomic_DNA"/>
</dbReference>
<comment type="caution">
    <text evidence="1">The sequence shown here is derived from an EMBL/GenBank/DDBJ whole genome shotgun (WGS) entry which is preliminary data.</text>
</comment>
<keyword evidence="2" id="KW-1185">Reference proteome</keyword>
<sequence length="315" mass="35801">MFSDQFKIAPELLQQMRSNPCFIFQVEVCACNNTRGWFLAMYGYKGFLLIMGVYMAWETRNVKIQALNDSQYIGICVYSAISSAVVVILSNCLSQNTIISYLATTSSILISTSITLFLLFLPKLRAVLGGEKEDPIMESMGLKLESNTKRMVIDDPRESSHRVEIQNKVYKGEIEVLDKEIERLENLLFKYATSVHSLNGNFTALPFTITDTESSYVKLDAPSIDITKRNSIWPCEFKKKQLFMSENALHKSSILGLDNTIDKFRNFVGSIPTFWFSLPRSNPDVSVKNSLLLNQNVFEVKSTLSIVDRKFKITE</sequence>
<proteinExistence type="predicted"/>
<evidence type="ECO:0000313" key="1">
    <source>
        <dbReference type="EMBL" id="KAI4463289.1"/>
    </source>
</evidence>
<reference evidence="1" key="1">
    <citation type="submission" date="2022-04" db="EMBL/GenBank/DDBJ databases">
        <title>Chromosome-scale genome assembly of Holotrichia oblita Faldermann.</title>
        <authorList>
            <person name="Rongchong L."/>
        </authorList>
    </citation>
    <scope>NUCLEOTIDE SEQUENCE</scope>
    <source>
        <strain evidence="1">81SQS9</strain>
    </source>
</reference>
<evidence type="ECO:0000313" key="2">
    <source>
        <dbReference type="Proteomes" id="UP001056778"/>
    </source>
</evidence>
<accession>A0ACB9T944</accession>
<protein>
    <submittedName>
        <fullName evidence="1">Gaba-b receptor</fullName>
    </submittedName>
</protein>